<protein>
    <submittedName>
        <fullName evidence="2">Uncharacterized protein</fullName>
    </submittedName>
</protein>
<feature type="region of interest" description="Disordered" evidence="1">
    <location>
        <begin position="17"/>
        <end position="39"/>
    </location>
</feature>
<evidence type="ECO:0000313" key="2">
    <source>
        <dbReference type="EMBL" id="MBB5128265.1"/>
    </source>
</evidence>
<accession>A0A7W8BRU1</accession>
<sequence>MDLNLTADRLSEIRQAVPAGSARGDRSPSAFMADLGVGN</sequence>
<comment type="caution">
    <text evidence="2">The sequence shown here is derived from an EMBL/GenBank/DDBJ whole genome shotgun (WGS) entry which is preliminary data.</text>
</comment>
<evidence type="ECO:0000256" key="1">
    <source>
        <dbReference type="SAM" id="MobiDB-lite"/>
    </source>
</evidence>
<proteinExistence type="predicted"/>
<dbReference type="EMBL" id="JACHJE010000012">
    <property type="protein sequence ID" value="MBB5128265.1"/>
    <property type="molecule type" value="Genomic_DNA"/>
</dbReference>
<evidence type="ECO:0000313" key="3">
    <source>
        <dbReference type="Proteomes" id="UP000568022"/>
    </source>
</evidence>
<dbReference type="AlphaFoldDB" id="A0A7W8BRU1"/>
<gene>
    <name evidence="2" type="ORF">FHS32_005040</name>
</gene>
<name>A0A7W8BRU1_9ACTN</name>
<keyword evidence="3" id="KW-1185">Reference proteome</keyword>
<reference evidence="2 3" key="1">
    <citation type="submission" date="2020-08" db="EMBL/GenBank/DDBJ databases">
        <title>Genomic Encyclopedia of Type Strains, Phase III (KMG-III): the genomes of soil and plant-associated and newly described type strains.</title>
        <authorList>
            <person name="Whitman W."/>
        </authorList>
    </citation>
    <scope>NUCLEOTIDE SEQUENCE [LARGE SCALE GENOMIC DNA]</scope>
    <source>
        <strain evidence="2 3">CECT 3226</strain>
    </source>
</reference>
<dbReference type="Proteomes" id="UP000568022">
    <property type="component" value="Unassembled WGS sequence"/>
</dbReference>
<organism evidence="2 3">
    <name type="scientific">Streptomyces griseoloalbus</name>
    <dbReference type="NCBI Taxonomy" id="67303"/>
    <lineage>
        <taxon>Bacteria</taxon>
        <taxon>Bacillati</taxon>
        <taxon>Actinomycetota</taxon>
        <taxon>Actinomycetes</taxon>
        <taxon>Kitasatosporales</taxon>
        <taxon>Streptomycetaceae</taxon>
        <taxon>Streptomyces</taxon>
    </lineage>
</organism>